<dbReference type="InterPro" id="IPR010998">
    <property type="entry name" value="Integrase_recombinase_N"/>
</dbReference>
<dbReference type="PROSITE" id="PS51898">
    <property type="entry name" value="TYR_RECOMBINASE"/>
    <property type="match status" value="1"/>
</dbReference>
<dbReference type="InterPro" id="IPR002104">
    <property type="entry name" value="Integrase_catalytic"/>
</dbReference>
<keyword evidence="2" id="KW-0229">DNA integration</keyword>
<dbReference type="Proteomes" id="UP000190787">
    <property type="component" value="Unassembled WGS sequence"/>
</dbReference>
<dbReference type="InterPro" id="IPR025166">
    <property type="entry name" value="Integrase_DNA_bind_dom"/>
</dbReference>
<feature type="domain" description="Tyr recombinase" evidence="5">
    <location>
        <begin position="205"/>
        <end position="385"/>
    </location>
</feature>
<dbReference type="EMBL" id="MPZV01000004">
    <property type="protein sequence ID" value="OOY23124.1"/>
    <property type="molecule type" value="Genomic_DNA"/>
</dbReference>
<comment type="similarity">
    <text evidence="1">Belongs to the 'phage' integrase family.</text>
</comment>
<comment type="caution">
    <text evidence="6">The sequence shown here is derived from an EMBL/GenBank/DDBJ whole genome shotgun (WGS) entry which is preliminary data.</text>
</comment>
<dbReference type="InterPro" id="IPR050808">
    <property type="entry name" value="Phage_Integrase"/>
</dbReference>
<name>A0ABX3MV01_9RHOB</name>
<gene>
    <name evidence="6" type="ORF">BMI91_16915</name>
</gene>
<evidence type="ECO:0000256" key="1">
    <source>
        <dbReference type="ARBA" id="ARBA00008857"/>
    </source>
</evidence>
<dbReference type="Gene3D" id="3.30.160.390">
    <property type="entry name" value="Integrase, DNA-binding domain"/>
    <property type="match status" value="1"/>
</dbReference>
<evidence type="ECO:0000256" key="4">
    <source>
        <dbReference type="ARBA" id="ARBA00023172"/>
    </source>
</evidence>
<evidence type="ECO:0000256" key="2">
    <source>
        <dbReference type="ARBA" id="ARBA00022908"/>
    </source>
</evidence>
<protein>
    <recommendedName>
        <fullName evidence="5">Tyr recombinase domain-containing protein</fullName>
    </recommendedName>
</protein>
<keyword evidence="3" id="KW-0238">DNA-binding</keyword>
<dbReference type="Gene3D" id="1.10.443.10">
    <property type="entry name" value="Intergrase catalytic core"/>
    <property type="match status" value="1"/>
</dbReference>
<keyword evidence="4" id="KW-0233">DNA recombination</keyword>
<evidence type="ECO:0000313" key="6">
    <source>
        <dbReference type="EMBL" id="OOY23124.1"/>
    </source>
</evidence>
<dbReference type="Pfam" id="PF00589">
    <property type="entry name" value="Phage_integrase"/>
    <property type="match status" value="1"/>
</dbReference>
<dbReference type="InterPro" id="IPR013762">
    <property type="entry name" value="Integrase-like_cat_sf"/>
</dbReference>
<dbReference type="InterPro" id="IPR038488">
    <property type="entry name" value="Integrase_DNA-bd_sf"/>
</dbReference>
<evidence type="ECO:0000256" key="3">
    <source>
        <dbReference type="ARBA" id="ARBA00023125"/>
    </source>
</evidence>
<accession>A0ABX3MV01</accession>
<keyword evidence="7" id="KW-1185">Reference proteome</keyword>
<dbReference type="Pfam" id="PF13356">
    <property type="entry name" value="Arm-DNA-bind_3"/>
    <property type="match status" value="1"/>
</dbReference>
<dbReference type="Gene3D" id="1.10.150.130">
    <property type="match status" value="1"/>
</dbReference>
<dbReference type="PANTHER" id="PTHR30629">
    <property type="entry name" value="PROPHAGE INTEGRASE"/>
    <property type="match status" value="1"/>
</dbReference>
<dbReference type="RefSeq" id="WP_078605975.1">
    <property type="nucleotide sequence ID" value="NZ_MPZV01000004.1"/>
</dbReference>
<dbReference type="SUPFAM" id="SSF56349">
    <property type="entry name" value="DNA breaking-rejoining enzymes"/>
    <property type="match status" value="1"/>
</dbReference>
<evidence type="ECO:0000259" key="5">
    <source>
        <dbReference type="PROSITE" id="PS51898"/>
    </source>
</evidence>
<dbReference type="PANTHER" id="PTHR30629:SF2">
    <property type="entry name" value="PROPHAGE INTEGRASE INTS-RELATED"/>
    <property type="match status" value="1"/>
</dbReference>
<proteinExistence type="inferred from homology"/>
<sequence length="411" mass="46531">MKVQLTDALVRTIENPAKGRAEISDTVRQGLRLRVYDNGRRVWIFEKRVKGGKKRKHTLGEYPSVSIKEARRLALEIENEAANGIDRVLERKKQAAEKKERDRTAKTVEEVIDLFVAIHLEKLRTGVTVERTLRASFAGRLHEKAIDLTEADFQSLIDEKAASGAQVMANRLKAYLSKFSKFAYKRKFFHDDIGRHLEKAVREVPRERVLSLAEMRSIWAATYSLSSLTGPLIRLLMLTGQRRTEIAALQWSEIDFERKWIALSGARMKNGSWHITHLSDAALAEIAIRRELSTGDFVFSSTGTTPVSGFTKIKAALLKHLPEDMEPWTFHDFRTSFGTHMAERKAPEAIVDRILNHAASGSAPSAVARIYNRAEFLEERREILDAWADVITGDEAEGEVIAFSPRRLARG</sequence>
<evidence type="ECO:0000313" key="7">
    <source>
        <dbReference type="Proteomes" id="UP000190787"/>
    </source>
</evidence>
<dbReference type="CDD" id="cd00801">
    <property type="entry name" value="INT_P4_C"/>
    <property type="match status" value="1"/>
</dbReference>
<organism evidence="6 7">
    <name type="scientific">Thioclava sediminum</name>
    <dbReference type="NCBI Taxonomy" id="1915319"/>
    <lineage>
        <taxon>Bacteria</taxon>
        <taxon>Pseudomonadati</taxon>
        <taxon>Pseudomonadota</taxon>
        <taxon>Alphaproteobacteria</taxon>
        <taxon>Rhodobacterales</taxon>
        <taxon>Paracoccaceae</taxon>
        <taxon>Thioclava</taxon>
    </lineage>
</organism>
<reference evidence="6 7" key="1">
    <citation type="submission" date="2016-11" db="EMBL/GenBank/DDBJ databases">
        <title>A multilocus sequence analysis scheme for characterization of bacteria in the genus Thioclava.</title>
        <authorList>
            <person name="Liu Y."/>
            <person name="Shao Z."/>
        </authorList>
    </citation>
    <scope>NUCLEOTIDE SEQUENCE [LARGE SCALE GENOMIC DNA]</scope>
    <source>
        <strain evidence="6 7">TAW-CT134</strain>
    </source>
</reference>
<dbReference type="InterPro" id="IPR011010">
    <property type="entry name" value="DNA_brk_join_enz"/>
</dbReference>